<dbReference type="InterPro" id="IPR006043">
    <property type="entry name" value="NCS2"/>
</dbReference>
<comment type="similarity">
    <text evidence="2">Belongs to the nucleobase:cation symporter-2 (NCS2) (TC 2.A.40) family.</text>
</comment>
<feature type="transmembrane region" description="Helical" evidence="6">
    <location>
        <begin position="256"/>
        <end position="278"/>
    </location>
</feature>
<keyword evidence="8" id="KW-1185">Reference proteome</keyword>
<feature type="transmembrane region" description="Helical" evidence="6">
    <location>
        <begin position="216"/>
        <end position="236"/>
    </location>
</feature>
<dbReference type="GO" id="GO:0022857">
    <property type="term" value="F:transmembrane transporter activity"/>
    <property type="evidence" value="ECO:0007669"/>
    <property type="project" value="InterPro"/>
</dbReference>
<evidence type="ECO:0008006" key="9">
    <source>
        <dbReference type="Google" id="ProtNLM"/>
    </source>
</evidence>
<gene>
    <name evidence="7" type="ORF">C0Q70_09043</name>
</gene>
<dbReference type="Proteomes" id="UP000245119">
    <property type="component" value="Linkage Group LG5"/>
</dbReference>
<reference evidence="7 8" key="1">
    <citation type="submission" date="2018-04" db="EMBL/GenBank/DDBJ databases">
        <title>The genome of golden apple snail Pomacea canaliculata provides insight into stress tolerance and invasive adaptation.</title>
        <authorList>
            <person name="Liu C."/>
            <person name="Liu B."/>
            <person name="Ren Y."/>
            <person name="Zhang Y."/>
            <person name="Wang H."/>
            <person name="Li S."/>
            <person name="Jiang F."/>
            <person name="Yin L."/>
            <person name="Zhang G."/>
            <person name="Qian W."/>
            <person name="Fan W."/>
        </authorList>
    </citation>
    <scope>NUCLEOTIDE SEQUENCE [LARGE SCALE GENOMIC DNA]</scope>
    <source>
        <strain evidence="7">SZHN2017</strain>
        <tissue evidence="7">Muscle</tissue>
    </source>
</reference>
<feature type="transmembrane region" description="Helical" evidence="6">
    <location>
        <begin position="40"/>
        <end position="67"/>
    </location>
</feature>
<evidence type="ECO:0000256" key="2">
    <source>
        <dbReference type="ARBA" id="ARBA00008821"/>
    </source>
</evidence>
<evidence type="ECO:0000256" key="5">
    <source>
        <dbReference type="ARBA" id="ARBA00023136"/>
    </source>
</evidence>
<dbReference type="EMBL" id="PZQS01000005">
    <property type="protein sequence ID" value="PVD29786.1"/>
    <property type="molecule type" value="Genomic_DNA"/>
</dbReference>
<feature type="transmembrane region" description="Helical" evidence="6">
    <location>
        <begin position="79"/>
        <end position="97"/>
    </location>
</feature>
<protein>
    <recommendedName>
        <fullName evidence="9">SLC26A/SulP transporter domain-containing protein</fullName>
    </recommendedName>
</protein>
<keyword evidence="5 6" id="KW-0472">Membrane</keyword>
<proteinExistence type="inferred from homology"/>
<name>A0A2T7P8R0_POMCA</name>
<sequence>MDGKEDKAVLKEEVEESIEIEEEQRKRLIYRTGDLPPVRLLALFTLQQGLLGVAGSLSVSILVAEVICARDDQQIKTQILSATFFMIGISTFCMSTFGIRLPIFQGAASTYIIPLFALTNLPEWKCPSHEDLVLLSNVLQPREILPSLKTKICWFSTLWCLQISGSLMAAGGVHFLIGVTGLVGFLLKFIGPITMVVAITLVGLYVYKVAVRFCETFWAVAILTAACGIVLSLYLAKTSTPIPAWNKKRGFYIKWYPLHQVFAILISVVIGWTVSAILTHADVISSDQNGVGIYARTDTHIDVIASTDWFSLPYPGRFGFPSFHAGVFVSFMIATLMSILDSICDYNACARMCYVPRPPDWAVNRGIAVEGIMSMLSGGMGVGHATVSYGGNIGAIGLTRVASRGVFQCVGLLYIVLAVTSKLGAIFVTIPHSVLGGCQIITIGIFIGIVLSNLQYVDLSSTRNVAIIGISLLLGLMVPHWVETNPDGIKTGSEQVDRLLQILAANPSFVGGVLACFLDNTVPGTPEERGVSSNTKKDTTTVLEEFEEGLEVYRLPWVPEFIQKSWLARFIQIIPGPSQEDAKKEDQVLPHHIDLKDT</sequence>
<keyword evidence="4 6" id="KW-1133">Transmembrane helix</keyword>
<dbReference type="GO" id="GO:0016020">
    <property type="term" value="C:membrane"/>
    <property type="evidence" value="ECO:0007669"/>
    <property type="project" value="UniProtKB-SubCell"/>
</dbReference>
<organism evidence="7 8">
    <name type="scientific">Pomacea canaliculata</name>
    <name type="common">Golden apple snail</name>
    <dbReference type="NCBI Taxonomy" id="400727"/>
    <lineage>
        <taxon>Eukaryota</taxon>
        <taxon>Metazoa</taxon>
        <taxon>Spiralia</taxon>
        <taxon>Lophotrochozoa</taxon>
        <taxon>Mollusca</taxon>
        <taxon>Gastropoda</taxon>
        <taxon>Caenogastropoda</taxon>
        <taxon>Architaenioglossa</taxon>
        <taxon>Ampullarioidea</taxon>
        <taxon>Ampullariidae</taxon>
        <taxon>Pomacea</taxon>
    </lineage>
</organism>
<evidence type="ECO:0000313" key="7">
    <source>
        <dbReference type="EMBL" id="PVD29786.1"/>
    </source>
</evidence>
<comment type="caution">
    <text evidence="7">The sequence shown here is derived from an EMBL/GenBank/DDBJ whole genome shotgun (WGS) entry which is preliminary data.</text>
</comment>
<dbReference type="OrthoDB" id="1641903at2759"/>
<feature type="transmembrane region" description="Helical" evidence="6">
    <location>
        <begin position="189"/>
        <end position="207"/>
    </location>
</feature>
<evidence type="ECO:0000256" key="1">
    <source>
        <dbReference type="ARBA" id="ARBA00004141"/>
    </source>
</evidence>
<dbReference type="Pfam" id="PF00860">
    <property type="entry name" value="Xan_ur_permease"/>
    <property type="match status" value="1"/>
</dbReference>
<evidence type="ECO:0000256" key="6">
    <source>
        <dbReference type="SAM" id="Phobius"/>
    </source>
</evidence>
<feature type="transmembrane region" description="Helical" evidence="6">
    <location>
        <begin position="434"/>
        <end position="452"/>
    </location>
</feature>
<feature type="transmembrane region" description="Helical" evidence="6">
    <location>
        <begin position="464"/>
        <end position="482"/>
    </location>
</feature>
<feature type="transmembrane region" description="Helical" evidence="6">
    <location>
        <begin position="152"/>
        <end position="177"/>
    </location>
</feature>
<comment type="subcellular location">
    <subcellularLocation>
        <location evidence="1">Membrane</location>
        <topology evidence="1">Multi-pass membrane protein</topology>
    </subcellularLocation>
</comment>
<feature type="transmembrane region" description="Helical" evidence="6">
    <location>
        <begin position="406"/>
        <end position="428"/>
    </location>
</feature>
<evidence type="ECO:0000313" key="8">
    <source>
        <dbReference type="Proteomes" id="UP000245119"/>
    </source>
</evidence>
<evidence type="ECO:0000256" key="4">
    <source>
        <dbReference type="ARBA" id="ARBA00022989"/>
    </source>
</evidence>
<dbReference type="STRING" id="400727.A0A2T7P8R0"/>
<dbReference type="AlphaFoldDB" id="A0A2T7P8R0"/>
<dbReference type="PANTHER" id="PTHR11119">
    <property type="entry name" value="XANTHINE-URACIL / VITAMIN C PERMEASE FAMILY MEMBER"/>
    <property type="match status" value="1"/>
</dbReference>
<accession>A0A2T7P8R0</accession>
<evidence type="ECO:0000256" key="3">
    <source>
        <dbReference type="ARBA" id="ARBA00022692"/>
    </source>
</evidence>
<keyword evidence="3 6" id="KW-0812">Transmembrane</keyword>